<accession>A0A6J7GET1</accession>
<dbReference type="Pfam" id="PF01345">
    <property type="entry name" value="DUF11"/>
    <property type="match status" value="1"/>
</dbReference>
<dbReference type="Pfam" id="PF00089">
    <property type="entry name" value="Trypsin"/>
    <property type="match status" value="1"/>
</dbReference>
<dbReference type="EMBL" id="CAFBMK010000022">
    <property type="protein sequence ID" value="CAB4901869.1"/>
    <property type="molecule type" value="Genomic_DNA"/>
</dbReference>
<keyword evidence="2" id="KW-1015">Disulfide bond</keyword>
<name>A0A6J7GET1_9ZZZZ</name>
<dbReference type="PRINTS" id="PR00722">
    <property type="entry name" value="CHYMOTRYPSIN"/>
</dbReference>
<evidence type="ECO:0000256" key="2">
    <source>
        <dbReference type="ARBA" id="ARBA00023157"/>
    </source>
</evidence>
<evidence type="ECO:0000256" key="3">
    <source>
        <dbReference type="SAM" id="MobiDB-lite"/>
    </source>
</evidence>
<feature type="region of interest" description="Disordered" evidence="3">
    <location>
        <begin position="129"/>
        <end position="156"/>
    </location>
</feature>
<organism evidence="5">
    <name type="scientific">freshwater metagenome</name>
    <dbReference type="NCBI Taxonomy" id="449393"/>
    <lineage>
        <taxon>unclassified sequences</taxon>
        <taxon>metagenomes</taxon>
        <taxon>ecological metagenomes</taxon>
    </lineage>
</organism>
<dbReference type="CDD" id="cd00190">
    <property type="entry name" value="Tryp_SPc"/>
    <property type="match status" value="1"/>
</dbReference>
<dbReference type="InterPro" id="IPR009003">
    <property type="entry name" value="Peptidase_S1_PA"/>
</dbReference>
<dbReference type="SMART" id="SM00020">
    <property type="entry name" value="Tryp_SPc"/>
    <property type="match status" value="1"/>
</dbReference>
<dbReference type="Gene3D" id="2.40.10.10">
    <property type="entry name" value="Trypsin-like serine proteases"/>
    <property type="match status" value="1"/>
</dbReference>
<dbReference type="PROSITE" id="PS51318">
    <property type="entry name" value="TAT"/>
    <property type="match status" value="1"/>
</dbReference>
<dbReference type="GO" id="GO:0006508">
    <property type="term" value="P:proteolysis"/>
    <property type="evidence" value="ECO:0007669"/>
    <property type="project" value="InterPro"/>
</dbReference>
<dbReference type="PROSITE" id="PS00135">
    <property type="entry name" value="TRYPSIN_SER"/>
    <property type="match status" value="1"/>
</dbReference>
<dbReference type="InterPro" id="IPR018114">
    <property type="entry name" value="TRYPSIN_HIS"/>
</dbReference>
<dbReference type="PROSITE" id="PS00134">
    <property type="entry name" value="TRYPSIN_HIS"/>
    <property type="match status" value="1"/>
</dbReference>
<evidence type="ECO:0000256" key="1">
    <source>
        <dbReference type="ARBA" id="ARBA00007664"/>
    </source>
</evidence>
<evidence type="ECO:0000259" key="4">
    <source>
        <dbReference type="PROSITE" id="PS50240"/>
    </source>
</evidence>
<feature type="domain" description="Peptidase S1" evidence="4">
    <location>
        <begin position="57"/>
        <end position="316"/>
    </location>
</feature>
<dbReference type="InterPro" id="IPR033116">
    <property type="entry name" value="TRYPSIN_SER"/>
</dbReference>
<evidence type="ECO:0000313" key="5">
    <source>
        <dbReference type="EMBL" id="CAB4901869.1"/>
    </source>
</evidence>
<dbReference type="PANTHER" id="PTHR24276:SF91">
    <property type="entry name" value="AT26814P-RELATED"/>
    <property type="match status" value="1"/>
</dbReference>
<dbReference type="AlphaFoldDB" id="A0A6J7GET1"/>
<dbReference type="InterPro" id="IPR001314">
    <property type="entry name" value="Peptidase_S1A"/>
</dbReference>
<dbReference type="SUPFAM" id="SSF50494">
    <property type="entry name" value="Trypsin-like serine proteases"/>
    <property type="match status" value="1"/>
</dbReference>
<sequence>MSHLTSSSTRRRAVPLAGSILAASAIAALAPAAAAAADGSTVLRADQGTQRPSVPQIVGGDVAGISSAPYQVRIRANTEGQPWGTAGKFTTCGGSVLDATHIVTAAHCTINPANANIDPASYVVDTGFSRFDPTPGAGSDPAPQPGDTLQTKSVSAVRRHAGYGRPGGASGTLTQLADDAAVLTLSTPLTFDANTQPIPLADPGPSAGSGEARVTGFGLQSNGGEANGAFYSLTAPVVDPAVAPERGGTGELNALYVVTLSPRGSTCQGDSGGPLVQNGRLIGIVSSGPKCGADTPSYFANVSAPEVRDFLLGNDAPPLAPRGGQDVSLRLPSSTPEAGDTITCSAGTWSNGPTFAYRFTDTRSGRVLAEGPSATYRIKAGDAGATISCRGLATTPGGVGVTPPTEAAPAVRAAATPDPARLTAAITSGSSRVRQGGRVSFRVTVRNTGDVTARTVRTCVRVSSRFSIVSRGGATLSGGRLCWTNSRLASTTTKRFSLRADRDARAGRTTAASVSVTSPSVRSASARRAVTIVRRATAVSPGGVTG</sequence>
<protein>
    <submittedName>
        <fullName evidence="5">Unannotated protein</fullName>
    </submittedName>
</protein>
<comment type="similarity">
    <text evidence="1">Belongs to the peptidase S1 family.</text>
</comment>
<proteinExistence type="inferred from homology"/>
<dbReference type="InterPro" id="IPR001434">
    <property type="entry name" value="OmcB-like_DUF11"/>
</dbReference>
<dbReference type="InterPro" id="IPR006311">
    <property type="entry name" value="TAT_signal"/>
</dbReference>
<reference evidence="5" key="1">
    <citation type="submission" date="2020-05" db="EMBL/GenBank/DDBJ databases">
        <authorList>
            <person name="Chiriac C."/>
            <person name="Salcher M."/>
            <person name="Ghai R."/>
            <person name="Kavagutti S V."/>
        </authorList>
    </citation>
    <scope>NUCLEOTIDE SEQUENCE</scope>
</reference>
<dbReference type="InterPro" id="IPR001254">
    <property type="entry name" value="Trypsin_dom"/>
</dbReference>
<dbReference type="InterPro" id="IPR043504">
    <property type="entry name" value="Peptidase_S1_PA_chymotrypsin"/>
</dbReference>
<dbReference type="GO" id="GO:0004252">
    <property type="term" value="F:serine-type endopeptidase activity"/>
    <property type="evidence" value="ECO:0007669"/>
    <property type="project" value="InterPro"/>
</dbReference>
<dbReference type="PROSITE" id="PS50240">
    <property type="entry name" value="TRYPSIN_DOM"/>
    <property type="match status" value="1"/>
</dbReference>
<dbReference type="PANTHER" id="PTHR24276">
    <property type="entry name" value="POLYSERASE-RELATED"/>
    <property type="match status" value="1"/>
</dbReference>
<dbReference type="InterPro" id="IPR050430">
    <property type="entry name" value="Peptidase_S1"/>
</dbReference>
<gene>
    <name evidence="5" type="ORF">UFOPK3564_00623</name>
</gene>